<gene>
    <name evidence="1" type="ORF">AVEN_111739_1</name>
    <name evidence="2" type="ORF">AVEN_111740_1</name>
</gene>
<organism evidence="2 3">
    <name type="scientific">Araneus ventricosus</name>
    <name type="common">Orbweaver spider</name>
    <name type="synonym">Epeira ventricosa</name>
    <dbReference type="NCBI Taxonomy" id="182803"/>
    <lineage>
        <taxon>Eukaryota</taxon>
        <taxon>Metazoa</taxon>
        <taxon>Ecdysozoa</taxon>
        <taxon>Arthropoda</taxon>
        <taxon>Chelicerata</taxon>
        <taxon>Arachnida</taxon>
        <taxon>Araneae</taxon>
        <taxon>Araneomorphae</taxon>
        <taxon>Entelegynae</taxon>
        <taxon>Araneoidea</taxon>
        <taxon>Araneidae</taxon>
        <taxon>Araneus</taxon>
    </lineage>
</organism>
<dbReference type="AlphaFoldDB" id="A0A4Y2QQN2"/>
<dbReference type="EMBL" id="BGPR01014503">
    <property type="protein sequence ID" value="GBN65495.1"/>
    <property type="molecule type" value="Genomic_DNA"/>
</dbReference>
<proteinExistence type="predicted"/>
<comment type="caution">
    <text evidence="2">The sequence shown here is derived from an EMBL/GenBank/DDBJ whole genome shotgun (WGS) entry which is preliminary data.</text>
</comment>
<name>A0A4Y2QQN2_ARAVE</name>
<reference evidence="2 3" key="1">
    <citation type="journal article" date="2019" name="Sci. Rep.">
        <title>Orb-weaving spider Araneus ventricosus genome elucidates the spidroin gene catalogue.</title>
        <authorList>
            <person name="Kono N."/>
            <person name="Nakamura H."/>
            <person name="Ohtoshi R."/>
            <person name="Moran D.A.P."/>
            <person name="Shinohara A."/>
            <person name="Yoshida Y."/>
            <person name="Fujiwara M."/>
            <person name="Mori M."/>
            <person name="Tomita M."/>
            <person name="Arakawa K."/>
        </authorList>
    </citation>
    <scope>NUCLEOTIDE SEQUENCE [LARGE SCALE GENOMIC DNA]</scope>
</reference>
<protein>
    <submittedName>
        <fullName evidence="2">Uncharacterized protein</fullName>
    </submittedName>
</protein>
<dbReference type="Proteomes" id="UP000499080">
    <property type="component" value="Unassembled WGS sequence"/>
</dbReference>
<keyword evidence="3" id="KW-1185">Reference proteome</keyword>
<sequence>MGITFQCNKTNGKNPLVISNLYPFYFKTCCLYCGEMIDKEAYNKRPHRYLKIYQVETVPKISSIRNRCLNRCDKCRKIVLSRIGSECDLIEADAQYYKNRDARFSMVSSSMPGKPSENPVRRPVHESKLEVFNKLCNFLYNNDDCQYLLCRTL</sequence>
<evidence type="ECO:0000313" key="1">
    <source>
        <dbReference type="EMBL" id="GBN65494.1"/>
    </source>
</evidence>
<dbReference type="OrthoDB" id="6919948at2759"/>
<accession>A0A4Y2QQN2</accession>
<evidence type="ECO:0000313" key="3">
    <source>
        <dbReference type="Proteomes" id="UP000499080"/>
    </source>
</evidence>
<evidence type="ECO:0000313" key="2">
    <source>
        <dbReference type="EMBL" id="GBN65495.1"/>
    </source>
</evidence>
<dbReference type="EMBL" id="BGPR01014503">
    <property type="protein sequence ID" value="GBN65494.1"/>
    <property type="molecule type" value="Genomic_DNA"/>
</dbReference>